<evidence type="ECO:0000256" key="3">
    <source>
        <dbReference type="ARBA" id="ARBA00022777"/>
    </source>
</evidence>
<evidence type="ECO:0000313" key="6">
    <source>
        <dbReference type="Proteomes" id="UP000760668"/>
    </source>
</evidence>
<evidence type="ECO:0000256" key="1">
    <source>
        <dbReference type="ARBA" id="ARBA00006284"/>
    </source>
</evidence>
<dbReference type="Proteomes" id="UP000760668">
    <property type="component" value="Unassembled WGS sequence"/>
</dbReference>
<evidence type="ECO:0000256" key="4">
    <source>
        <dbReference type="PIRNR" id="PIRNR006078"/>
    </source>
</evidence>
<comment type="caution">
    <text evidence="5">The sequence shown here is derived from an EMBL/GenBank/DDBJ whole genome shotgun (WGS) entry which is preliminary data.</text>
</comment>
<dbReference type="InterPro" id="IPR018193">
    <property type="entry name" value="Glyc_kinase_flavodox-like_fold"/>
</dbReference>
<reference evidence="5" key="2">
    <citation type="submission" date="2021-09" db="EMBL/GenBank/DDBJ databases">
        <authorList>
            <person name="Gilroy R."/>
        </authorList>
    </citation>
    <scope>NUCLEOTIDE SEQUENCE</scope>
    <source>
        <strain evidence="5">CHK179-5677</strain>
    </source>
</reference>
<dbReference type="Gene3D" id="3.40.50.10350">
    <property type="entry name" value="Glycerate kinase, domain 1"/>
    <property type="match status" value="1"/>
</dbReference>
<dbReference type="PANTHER" id="PTHR21599">
    <property type="entry name" value="GLYCERATE KINASE"/>
    <property type="match status" value="1"/>
</dbReference>
<dbReference type="InterPro" id="IPR004381">
    <property type="entry name" value="Glycerate_kinase"/>
</dbReference>
<dbReference type="Pfam" id="PF02595">
    <property type="entry name" value="Gly_kinase"/>
    <property type="match status" value="1"/>
</dbReference>
<dbReference type="PANTHER" id="PTHR21599:SF0">
    <property type="entry name" value="GLYCERATE KINASE"/>
    <property type="match status" value="1"/>
</dbReference>
<dbReference type="GO" id="GO:0008887">
    <property type="term" value="F:glycerate kinase activity"/>
    <property type="evidence" value="ECO:0007669"/>
    <property type="project" value="UniProtKB-UniRule"/>
</dbReference>
<name>A0A921MN01_9FIRM</name>
<gene>
    <name evidence="5" type="ORF">K8V01_10360</name>
</gene>
<organism evidence="5 6">
    <name type="scientific">Pseudoflavonifractor capillosus</name>
    <dbReference type="NCBI Taxonomy" id="106588"/>
    <lineage>
        <taxon>Bacteria</taxon>
        <taxon>Bacillati</taxon>
        <taxon>Bacillota</taxon>
        <taxon>Clostridia</taxon>
        <taxon>Eubacteriales</taxon>
        <taxon>Oscillospiraceae</taxon>
        <taxon>Pseudoflavonifractor</taxon>
    </lineage>
</organism>
<comment type="similarity">
    <text evidence="1 4">Belongs to the glycerate kinase type-1 family.</text>
</comment>
<dbReference type="GO" id="GO:0031388">
    <property type="term" value="P:organic acid phosphorylation"/>
    <property type="evidence" value="ECO:0007669"/>
    <property type="project" value="UniProtKB-UniRule"/>
</dbReference>
<dbReference type="InterPro" id="IPR036129">
    <property type="entry name" value="Glycerate_kinase_sf"/>
</dbReference>
<dbReference type="Gene3D" id="3.90.1510.10">
    <property type="entry name" value="Glycerate kinase, domain 2"/>
    <property type="match status" value="1"/>
</dbReference>
<sequence length="381" mass="39684">MKKVVLIPDSFKGTLSSARICEIIGGRVAEHFPDCQVVSIPVADGGEGSVDCFLAALGGEKVRVTVKNPFFEEMEGFYGLVDGGETAVVEMAACAGLPLAEDRKDPRRTTTYGVGELILAAAAGGVKKIIVGLGGSATNDGGCGAAAAVGVKFYNNKGKTFVPTGGTTHQIARIDMSGRDRRLEGVEIVAMCDIDNPMYGPAGAAYVFGPQKGADPETVRFLDEGIKHLAQVIRQDLSRDLAFMPGSGAAGAMGAGMAAFFGARLQMGIETVLDTVRFADVIAGADMIFTGEGRMDSQSLRGKAVIGVARRARLQNVPVVVIAGGADDGIDPAYGMGVTAVFSINRLPEDFSVSRSKSAENLALTADNILRLIKAAEEMKG</sequence>
<dbReference type="InterPro" id="IPR018197">
    <property type="entry name" value="Glycerate_kinase_RE-like"/>
</dbReference>
<accession>A0A921MN01</accession>
<dbReference type="EMBL" id="DYUC01000105">
    <property type="protein sequence ID" value="HJG87404.1"/>
    <property type="molecule type" value="Genomic_DNA"/>
</dbReference>
<reference evidence="5" key="1">
    <citation type="journal article" date="2021" name="PeerJ">
        <title>Extensive microbial diversity within the chicken gut microbiome revealed by metagenomics and culture.</title>
        <authorList>
            <person name="Gilroy R."/>
            <person name="Ravi A."/>
            <person name="Getino M."/>
            <person name="Pursley I."/>
            <person name="Horton D.L."/>
            <person name="Alikhan N.F."/>
            <person name="Baker D."/>
            <person name="Gharbi K."/>
            <person name="Hall N."/>
            <person name="Watson M."/>
            <person name="Adriaenssens E.M."/>
            <person name="Foster-Nyarko E."/>
            <person name="Jarju S."/>
            <person name="Secka A."/>
            <person name="Antonio M."/>
            <person name="Oren A."/>
            <person name="Chaudhuri R.R."/>
            <person name="La Ragione R."/>
            <person name="Hildebrand F."/>
            <person name="Pallen M.J."/>
        </authorList>
    </citation>
    <scope>NUCLEOTIDE SEQUENCE</scope>
    <source>
        <strain evidence="5">CHK179-5677</strain>
    </source>
</reference>
<dbReference type="RefSeq" id="WP_295368813.1">
    <property type="nucleotide sequence ID" value="NZ_DYUC01000105.1"/>
</dbReference>
<keyword evidence="3 4" id="KW-0418">Kinase</keyword>
<proteinExistence type="inferred from homology"/>
<dbReference type="PIRSF" id="PIRSF006078">
    <property type="entry name" value="GlxK"/>
    <property type="match status" value="1"/>
</dbReference>
<evidence type="ECO:0000256" key="2">
    <source>
        <dbReference type="ARBA" id="ARBA00022679"/>
    </source>
</evidence>
<evidence type="ECO:0000313" key="5">
    <source>
        <dbReference type="EMBL" id="HJG87404.1"/>
    </source>
</evidence>
<keyword evidence="2 4" id="KW-0808">Transferase</keyword>
<protein>
    <submittedName>
        <fullName evidence="5">Glycerate kinase</fullName>
    </submittedName>
</protein>
<dbReference type="SUPFAM" id="SSF110738">
    <property type="entry name" value="Glycerate kinase I"/>
    <property type="match status" value="1"/>
</dbReference>
<dbReference type="AlphaFoldDB" id="A0A921MN01"/>
<dbReference type="NCBIfam" id="TIGR00045">
    <property type="entry name" value="glycerate kinase"/>
    <property type="match status" value="1"/>
</dbReference>